<sequence length="138" mass="15678">MTYLLDTNVVSEMTKRHRDPGVAAWLETINGPTLYLSVLVMGEIRKGIELSRRHDPVQAAAHEAWLTRLQAEFATRILPVTTEVAEEWGRFNAIRPIPVVDGLMAATARTRNWTLVTRNVKDFNGLDLRIVNPFDWPV</sequence>
<dbReference type="GO" id="GO:0090729">
    <property type="term" value="F:toxin activity"/>
    <property type="evidence" value="ECO:0007669"/>
    <property type="project" value="UniProtKB-KW"/>
</dbReference>
<dbReference type="AlphaFoldDB" id="A0A7W8A2B4"/>
<dbReference type="Pfam" id="PF01850">
    <property type="entry name" value="PIN"/>
    <property type="match status" value="1"/>
</dbReference>
<keyword evidence="4 8" id="KW-0479">Metal-binding</keyword>
<name>A0A7W8A2B4_9ACTN</name>
<dbReference type="PANTHER" id="PTHR33653:SF1">
    <property type="entry name" value="RIBONUCLEASE VAPC2"/>
    <property type="match status" value="1"/>
</dbReference>
<keyword evidence="11" id="KW-1185">Reference proteome</keyword>
<keyword evidence="6 8" id="KW-0460">Magnesium</keyword>
<gene>
    <name evidence="8" type="primary">vapC</name>
    <name evidence="10" type="ORF">HNR40_003164</name>
</gene>
<dbReference type="GO" id="GO:0004540">
    <property type="term" value="F:RNA nuclease activity"/>
    <property type="evidence" value="ECO:0007669"/>
    <property type="project" value="InterPro"/>
</dbReference>
<evidence type="ECO:0000256" key="8">
    <source>
        <dbReference type="HAMAP-Rule" id="MF_00265"/>
    </source>
</evidence>
<dbReference type="GO" id="GO:0016787">
    <property type="term" value="F:hydrolase activity"/>
    <property type="evidence" value="ECO:0007669"/>
    <property type="project" value="UniProtKB-KW"/>
</dbReference>
<dbReference type="Proteomes" id="UP000568380">
    <property type="component" value="Unassembled WGS sequence"/>
</dbReference>
<dbReference type="SUPFAM" id="SSF88723">
    <property type="entry name" value="PIN domain-like"/>
    <property type="match status" value="1"/>
</dbReference>
<evidence type="ECO:0000256" key="5">
    <source>
        <dbReference type="ARBA" id="ARBA00022801"/>
    </source>
</evidence>
<dbReference type="InterPro" id="IPR002716">
    <property type="entry name" value="PIN_dom"/>
</dbReference>
<evidence type="ECO:0000256" key="4">
    <source>
        <dbReference type="ARBA" id="ARBA00022723"/>
    </source>
</evidence>
<protein>
    <recommendedName>
        <fullName evidence="8">Ribonuclease VapC</fullName>
        <shortName evidence="8">RNase VapC</shortName>
        <ecNumber evidence="8">3.1.-.-</ecNumber>
    </recommendedName>
    <alternativeName>
        <fullName evidence="8">Toxin VapC</fullName>
    </alternativeName>
</protein>
<proteinExistence type="inferred from homology"/>
<evidence type="ECO:0000256" key="2">
    <source>
        <dbReference type="ARBA" id="ARBA00022649"/>
    </source>
</evidence>
<comment type="function">
    <text evidence="8">Toxic component of a toxin-antitoxin (TA) system. An RNase.</text>
</comment>
<comment type="similarity">
    <text evidence="7 8">Belongs to the PINc/VapC protein family.</text>
</comment>
<evidence type="ECO:0000256" key="1">
    <source>
        <dbReference type="ARBA" id="ARBA00001946"/>
    </source>
</evidence>
<keyword evidence="2 8" id="KW-1277">Toxin-antitoxin system</keyword>
<feature type="domain" description="PIN" evidence="9">
    <location>
        <begin position="3"/>
        <end position="119"/>
    </location>
</feature>
<dbReference type="EMBL" id="JACHIN010000004">
    <property type="protein sequence ID" value="MBB5077689.1"/>
    <property type="molecule type" value="Genomic_DNA"/>
</dbReference>
<comment type="caution">
    <text evidence="10">The sequence shown here is derived from an EMBL/GenBank/DDBJ whole genome shotgun (WGS) entry which is preliminary data.</text>
</comment>
<dbReference type="HAMAP" id="MF_00265">
    <property type="entry name" value="VapC_Nob1"/>
    <property type="match status" value="1"/>
</dbReference>
<dbReference type="InterPro" id="IPR029060">
    <property type="entry name" value="PIN-like_dom_sf"/>
</dbReference>
<evidence type="ECO:0000313" key="10">
    <source>
        <dbReference type="EMBL" id="MBB5077689.1"/>
    </source>
</evidence>
<keyword evidence="8" id="KW-0800">Toxin</keyword>
<keyword evidence="3 8" id="KW-0540">Nuclease</keyword>
<comment type="cofactor">
    <cofactor evidence="1 8">
        <name>Mg(2+)</name>
        <dbReference type="ChEBI" id="CHEBI:18420"/>
    </cofactor>
</comment>
<evidence type="ECO:0000256" key="3">
    <source>
        <dbReference type="ARBA" id="ARBA00022722"/>
    </source>
</evidence>
<dbReference type="Gene3D" id="3.40.50.1010">
    <property type="entry name" value="5'-nuclease"/>
    <property type="match status" value="1"/>
</dbReference>
<feature type="binding site" evidence="8">
    <location>
        <position position="6"/>
    </location>
    <ligand>
        <name>Mg(2+)</name>
        <dbReference type="ChEBI" id="CHEBI:18420"/>
    </ligand>
</feature>
<evidence type="ECO:0000256" key="6">
    <source>
        <dbReference type="ARBA" id="ARBA00022842"/>
    </source>
</evidence>
<organism evidence="10 11">
    <name type="scientific">Nonomuraea endophytica</name>
    <dbReference type="NCBI Taxonomy" id="714136"/>
    <lineage>
        <taxon>Bacteria</taxon>
        <taxon>Bacillati</taxon>
        <taxon>Actinomycetota</taxon>
        <taxon>Actinomycetes</taxon>
        <taxon>Streptosporangiales</taxon>
        <taxon>Streptosporangiaceae</taxon>
        <taxon>Nonomuraea</taxon>
    </lineage>
</organism>
<evidence type="ECO:0000313" key="11">
    <source>
        <dbReference type="Proteomes" id="UP000568380"/>
    </source>
</evidence>
<feature type="binding site" evidence="8">
    <location>
        <position position="101"/>
    </location>
    <ligand>
        <name>Mg(2+)</name>
        <dbReference type="ChEBI" id="CHEBI:18420"/>
    </ligand>
</feature>
<dbReference type="RefSeq" id="WP_184961808.1">
    <property type="nucleotide sequence ID" value="NZ_JACHIN010000004.1"/>
</dbReference>
<dbReference type="EC" id="3.1.-.-" evidence="8"/>
<evidence type="ECO:0000259" key="9">
    <source>
        <dbReference type="Pfam" id="PF01850"/>
    </source>
</evidence>
<dbReference type="GO" id="GO:0000287">
    <property type="term" value="F:magnesium ion binding"/>
    <property type="evidence" value="ECO:0007669"/>
    <property type="project" value="UniProtKB-UniRule"/>
</dbReference>
<reference evidence="10 11" key="1">
    <citation type="submission" date="2020-08" db="EMBL/GenBank/DDBJ databases">
        <title>Genomic Encyclopedia of Type Strains, Phase IV (KMG-IV): sequencing the most valuable type-strain genomes for metagenomic binning, comparative biology and taxonomic classification.</title>
        <authorList>
            <person name="Goeker M."/>
        </authorList>
    </citation>
    <scope>NUCLEOTIDE SEQUENCE [LARGE SCALE GENOMIC DNA]</scope>
    <source>
        <strain evidence="10 11">DSM 45385</strain>
    </source>
</reference>
<keyword evidence="5 8" id="KW-0378">Hydrolase</keyword>
<dbReference type="InterPro" id="IPR050556">
    <property type="entry name" value="Type_II_TA_system_RNase"/>
</dbReference>
<dbReference type="CDD" id="cd18746">
    <property type="entry name" value="PIN_VapC4-5_FitB-like"/>
    <property type="match status" value="1"/>
</dbReference>
<accession>A0A7W8A2B4</accession>
<dbReference type="InterPro" id="IPR022907">
    <property type="entry name" value="VapC_family"/>
</dbReference>
<dbReference type="PANTHER" id="PTHR33653">
    <property type="entry name" value="RIBONUCLEASE VAPC2"/>
    <property type="match status" value="1"/>
</dbReference>
<evidence type="ECO:0000256" key="7">
    <source>
        <dbReference type="ARBA" id="ARBA00038093"/>
    </source>
</evidence>